<dbReference type="EMBL" id="JAGRRH010000004">
    <property type="protein sequence ID" value="KAG7371188.1"/>
    <property type="molecule type" value="Genomic_DNA"/>
</dbReference>
<dbReference type="AlphaFoldDB" id="A0A9K3Q4V8"/>
<dbReference type="PANTHER" id="PTHR22881">
    <property type="entry name" value="BROMODOMAIN CONTAINING PROTEIN"/>
    <property type="match status" value="1"/>
</dbReference>
<dbReference type="Proteomes" id="UP000693970">
    <property type="component" value="Unassembled WGS sequence"/>
</dbReference>
<evidence type="ECO:0000313" key="4">
    <source>
        <dbReference type="EMBL" id="KAG7371188.1"/>
    </source>
</evidence>
<dbReference type="InterPro" id="IPR051831">
    <property type="entry name" value="Bromodomain_contain_prot"/>
</dbReference>
<accession>A0A9K3Q4V8</accession>
<dbReference type="PANTHER" id="PTHR22881:SF27">
    <property type="entry name" value="BROMODOMAIN CONTAINING 7_9"/>
    <property type="match status" value="1"/>
</dbReference>
<feature type="region of interest" description="Disordered" evidence="2">
    <location>
        <begin position="144"/>
        <end position="195"/>
    </location>
</feature>
<name>A0A9K3Q4V8_9STRA</name>
<evidence type="ECO:0000259" key="3">
    <source>
        <dbReference type="PROSITE" id="PS50014"/>
    </source>
</evidence>
<dbReference type="SMART" id="SM00297">
    <property type="entry name" value="BROMO"/>
    <property type="match status" value="1"/>
</dbReference>
<dbReference type="PROSITE" id="PS50014">
    <property type="entry name" value="BROMODOMAIN_2"/>
    <property type="match status" value="1"/>
</dbReference>
<evidence type="ECO:0000256" key="2">
    <source>
        <dbReference type="SAM" id="MobiDB-lite"/>
    </source>
</evidence>
<feature type="domain" description="Bromo" evidence="3">
    <location>
        <begin position="26"/>
        <end position="98"/>
    </location>
</feature>
<dbReference type="InterPro" id="IPR001487">
    <property type="entry name" value="Bromodomain"/>
</dbReference>
<reference evidence="4" key="2">
    <citation type="submission" date="2021-04" db="EMBL/GenBank/DDBJ databases">
        <authorList>
            <person name="Podell S."/>
        </authorList>
    </citation>
    <scope>NUCLEOTIDE SEQUENCE</scope>
    <source>
        <strain evidence="4">Hildebrandi</strain>
    </source>
</reference>
<evidence type="ECO:0000313" key="5">
    <source>
        <dbReference type="Proteomes" id="UP000693970"/>
    </source>
</evidence>
<reference evidence="4" key="1">
    <citation type="journal article" date="2021" name="Sci. Rep.">
        <title>Diploid genomic architecture of Nitzschia inconspicua, an elite biomass production diatom.</title>
        <authorList>
            <person name="Oliver A."/>
            <person name="Podell S."/>
            <person name="Pinowska A."/>
            <person name="Traller J.C."/>
            <person name="Smith S.R."/>
            <person name="McClure R."/>
            <person name="Beliaev A."/>
            <person name="Bohutskyi P."/>
            <person name="Hill E.A."/>
            <person name="Rabines A."/>
            <person name="Zheng H."/>
            <person name="Allen L.Z."/>
            <person name="Kuo A."/>
            <person name="Grigoriev I.V."/>
            <person name="Allen A.E."/>
            <person name="Hazlebeck D."/>
            <person name="Allen E.E."/>
        </authorList>
    </citation>
    <scope>NUCLEOTIDE SEQUENCE</scope>
    <source>
        <strain evidence="4">Hildebrandi</strain>
    </source>
</reference>
<organism evidence="4 5">
    <name type="scientific">Nitzschia inconspicua</name>
    <dbReference type="NCBI Taxonomy" id="303405"/>
    <lineage>
        <taxon>Eukaryota</taxon>
        <taxon>Sar</taxon>
        <taxon>Stramenopiles</taxon>
        <taxon>Ochrophyta</taxon>
        <taxon>Bacillariophyta</taxon>
        <taxon>Bacillariophyceae</taxon>
        <taxon>Bacillariophycidae</taxon>
        <taxon>Bacillariales</taxon>
        <taxon>Bacillariaceae</taxon>
        <taxon>Nitzschia</taxon>
    </lineage>
</organism>
<proteinExistence type="predicted"/>
<evidence type="ECO:0000256" key="1">
    <source>
        <dbReference type="PROSITE-ProRule" id="PRU00035"/>
    </source>
</evidence>
<dbReference type="Pfam" id="PF00439">
    <property type="entry name" value="Bromodomain"/>
    <property type="match status" value="1"/>
</dbReference>
<keyword evidence="5" id="KW-1185">Reference proteome</keyword>
<comment type="caution">
    <text evidence="4">The sequence shown here is derived from an EMBL/GenBank/DDBJ whole genome shotgun (WGS) entry which is preliminary data.</text>
</comment>
<dbReference type="CDD" id="cd04369">
    <property type="entry name" value="Bromodomain"/>
    <property type="match status" value="1"/>
</dbReference>
<keyword evidence="1" id="KW-0103">Bromodomain</keyword>
<feature type="compositionally biased region" description="Polar residues" evidence="2">
    <location>
        <begin position="179"/>
        <end position="190"/>
    </location>
</feature>
<dbReference type="OrthoDB" id="538223at2759"/>
<sequence length="274" mass="32342">MLDILDDAFALTNIKQVSSKVLSYLRELDEKDLFGTPVLEQLPGIEDEYLQVVSHPMDFRTIEEKRMIQYSTTTDLRKDLELIFHNCIKFNGPTSVFGVIAQKMLKSLDHAIKDATMSRRESDVIRQPQQRDWELWRRNRFLEEPSKPSADSELEDAESHSSRNEQTSEIDEGRRRRQQQIPEVSPQAPQQPRKWEDIMQLPGTNTMSEADKVRVRQFIEDRHNPTPNQMMYKMKIHVSYDYDPTGVRRSKNAFDLELDYRTFTYKLTQKSKHF</sequence>
<gene>
    <name evidence="4" type="ORF">IV203_019758</name>
</gene>
<protein>
    <submittedName>
        <fullName evidence="4">Bromodomain containing protein</fullName>
    </submittedName>
</protein>